<dbReference type="Proteomes" id="UP000008141">
    <property type="component" value="Unassembled WGS sequence"/>
</dbReference>
<evidence type="ECO:0000256" key="4">
    <source>
        <dbReference type="ARBA" id="ARBA00022490"/>
    </source>
</evidence>
<evidence type="ECO:0000256" key="2">
    <source>
        <dbReference type="ARBA" id="ARBA00004496"/>
    </source>
</evidence>
<proteinExistence type="inferred from homology"/>
<organism evidence="9">
    <name type="scientific">Chlorella variabilis</name>
    <name type="common">Green alga</name>
    <dbReference type="NCBI Taxonomy" id="554065"/>
    <lineage>
        <taxon>Eukaryota</taxon>
        <taxon>Viridiplantae</taxon>
        <taxon>Chlorophyta</taxon>
        <taxon>core chlorophytes</taxon>
        <taxon>Trebouxiophyceae</taxon>
        <taxon>Chlorellales</taxon>
        <taxon>Chlorellaceae</taxon>
        <taxon>Chlorella clade</taxon>
        <taxon>Chlorella</taxon>
    </lineage>
</organism>
<comment type="subcellular location">
    <subcellularLocation>
        <location evidence="2">Cytoplasm</location>
    </subcellularLocation>
    <subcellularLocation>
        <location evidence="1">Nucleus</location>
    </subcellularLocation>
</comment>
<sequence length="441" mass="48052">MEVEMGQPAQPQQEEAFDLEAYAANYSGHARISRLLFAADQSAGKPLELEALKLAADALKRTDDTQRYAEVIERIGGRAGPQYALDSEWIERTERASEQKQDRLESELGVYKSNLIKESIRMGHNQLGDFFYSRGDLQSAFKHYMRTRDYCTTGRHIIHMCLQVVRCSIELGNYIHLSNYVQKAETTPEAQTDPIVMSKLAAASGLYCLEQGRYKAAALKFTEATLAAAAGLQQQAASNAAADVAVYGALCGMAALTRAELSARLVRNVAFRELLEAVPEVREALSDFYASNYTSCLNHLDRMRPQLALDPHLHDHVAPLYQAVRNKALTQYAAPFAALDLNGMAAFFNTSVGGLEKELAALIGSQQIKARIDSHAKVRRGAGTGRAAGQLAAGARWPASPCPAVVGCRRRATLPPLVLLPSSPGTAYTCCCAPWLDAALS</sequence>
<dbReference type="OrthoDB" id="422427at2759"/>
<dbReference type="InterPro" id="IPR000717">
    <property type="entry name" value="PCI_dom"/>
</dbReference>
<dbReference type="AlphaFoldDB" id="E1ZFY8"/>
<keyword evidence="4" id="KW-0963">Cytoplasm</keyword>
<keyword evidence="5" id="KW-0736">Signalosome</keyword>
<dbReference type="InParanoid" id="E1ZFY8"/>
<dbReference type="GO" id="GO:0005737">
    <property type="term" value="C:cytoplasm"/>
    <property type="evidence" value="ECO:0007669"/>
    <property type="project" value="UniProtKB-SubCell"/>
</dbReference>
<dbReference type="GeneID" id="17354658"/>
<comment type="similarity">
    <text evidence="3">Belongs to the CSN1 family.</text>
</comment>
<keyword evidence="9" id="KW-1185">Reference proteome</keyword>
<evidence type="ECO:0000256" key="3">
    <source>
        <dbReference type="ARBA" id="ARBA00008793"/>
    </source>
</evidence>
<protein>
    <recommendedName>
        <fullName evidence="7">PCI domain-containing protein</fullName>
    </recommendedName>
</protein>
<dbReference type="Pfam" id="PF01399">
    <property type="entry name" value="PCI"/>
    <property type="match status" value="1"/>
</dbReference>
<dbReference type="OMA" id="HKILYAR"/>
<reference evidence="8 9" key="1">
    <citation type="journal article" date="2010" name="Plant Cell">
        <title>The Chlorella variabilis NC64A genome reveals adaptation to photosymbiosis, coevolution with viruses, and cryptic sex.</title>
        <authorList>
            <person name="Blanc G."/>
            <person name="Duncan G."/>
            <person name="Agarkova I."/>
            <person name="Borodovsky M."/>
            <person name="Gurnon J."/>
            <person name="Kuo A."/>
            <person name="Lindquist E."/>
            <person name="Lucas S."/>
            <person name="Pangilinan J."/>
            <person name="Polle J."/>
            <person name="Salamov A."/>
            <person name="Terry A."/>
            <person name="Yamada T."/>
            <person name="Dunigan D.D."/>
            <person name="Grigoriev I.V."/>
            <person name="Claverie J.M."/>
            <person name="Van Etten J.L."/>
        </authorList>
    </citation>
    <scope>NUCLEOTIDE SEQUENCE [LARGE SCALE GENOMIC DNA]</scope>
    <source>
        <strain evidence="8 9">NC64A</strain>
    </source>
</reference>
<accession>E1ZFY8</accession>
<evidence type="ECO:0000256" key="5">
    <source>
        <dbReference type="ARBA" id="ARBA00022790"/>
    </source>
</evidence>
<dbReference type="RefSeq" id="XP_005847304.1">
    <property type="nucleotide sequence ID" value="XM_005847242.1"/>
</dbReference>
<gene>
    <name evidence="8" type="ORF">CHLNCDRAFT_35625</name>
</gene>
<dbReference type="KEGG" id="cvr:CHLNCDRAFT_35625"/>
<evidence type="ECO:0000256" key="6">
    <source>
        <dbReference type="ARBA" id="ARBA00023242"/>
    </source>
</evidence>
<evidence type="ECO:0000313" key="8">
    <source>
        <dbReference type="EMBL" id="EFN55202.1"/>
    </source>
</evidence>
<dbReference type="InterPro" id="IPR036390">
    <property type="entry name" value="WH_DNA-bd_sf"/>
</dbReference>
<name>E1ZFY8_CHLVA</name>
<evidence type="ECO:0000313" key="9">
    <source>
        <dbReference type="Proteomes" id="UP000008141"/>
    </source>
</evidence>
<dbReference type="EMBL" id="GL433845">
    <property type="protein sequence ID" value="EFN55202.1"/>
    <property type="molecule type" value="Genomic_DNA"/>
</dbReference>
<evidence type="ECO:0000259" key="7">
    <source>
        <dbReference type="PROSITE" id="PS50250"/>
    </source>
</evidence>
<dbReference type="PANTHER" id="PTHR14145:SF2">
    <property type="entry name" value="COP9 SIGNALOSOME COMPLEX SUBUNIT 1"/>
    <property type="match status" value="1"/>
</dbReference>
<dbReference type="InterPro" id="IPR019585">
    <property type="entry name" value="Rpn7/CSN1"/>
</dbReference>
<dbReference type="Pfam" id="PF10602">
    <property type="entry name" value="RPN7"/>
    <property type="match status" value="1"/>
</dbReference>
<dbReference type="STRING" id="554065.E1ZFY8"/>
<dbReference type="PANTHER" id="PTHR14145">
    <property type="entry name" value="26S PROTESOME SUBUNIT 6"/>
    <property type="match status" value="1"/>
</dbReference>
<keyword evidence="6" id="KW-0539">Nucleus</keyword>
<dbReference type="GO" id="GO:0008180">
    <property type="term" value="C:COP9 signalosome"/>
    <property type="evidence" value="ECO:0007669"/>
    <property type="project" value="UniProtKB-KW"/>
</dbReference>
<dbReference type="InterPro" id="IPR045135">
    <property type="entry name" value="Rpn7_N"/>
</dbReference>
<dbReference type="eggNOG" id="KOG0686">
    <property type="taxonomic scope" value="Eukaryota"/>
</dbReference>
<dbReference type="SUPFAM" id="SSF46785">
    <property type="entry name" value="Winged helix' DNA-binding domain"/>
    <property type="match status" value="1"/>
</dbReference>
<dbReference type="Gene3D" id="1.25.40.570">
    <property type="match status" value="1"/>
</dbReference>
<feature type="domain" description="PCI" evidence="7">
    <location>
        <begin position="217"/>
        <end position="386"/>
    </location>
</feature>
<dbReference type="PROSITE" id="PS50250">
    <property type="entry name" value="PCI"/>
    <property type="match status" value="1"/>
</dbReference>
<evidence type="ECO:0000256" key="1">
    <source>
        <dbReference type="ARBA" id="ARBA00004123"/>
    </source>
</evidence>
<dbReference type="FunCoup" id="E1ZFY8">
    <property type="interactions" value="1939"/>
</dbReference>